<evidence type="ECO:0000256" key="1">
    <source>
        <dbReference type="ARBA" id="ARBA00007347"/>
    </source>
</evidence>
<name>A0A1G4JIE9_9SACH</name>
<feature type="coiled-coil region" evidence="4">
    <location>
        <begin position="85"/>
        <end position="112"/>
    </location>
</feature>
<reference evidence="6" key="1">
    <citation type="submission" date="2016-03" db="EMBL/GenBank/DDBJ databases">
        <authorList>
            <person name="Devillers Hugo."/>
        </authorList>
    </citation>
    <scope>NUCLEOTIDE SEQUENCE [LARGE SCALE GENOMIC DNA]</scope>
</reference>
<keyword evidence="4" id="KW-0175">Coiled coil</keyword>
<dbReference type="Proteomes" id="UP000189911">
    <property type="component" value="Chromosome D"/>
</dbReference>
<comment type="similarity">
    <text evidence="1 3">Belongs to the CMC family.</text>
</comment>
<dbReference type="InterPro" id="IPR013892">
    <property type="entry name" value="Cyt_c_biogenesis_Cmc1-like"/>
</dbReference>
<keyword evidence="3" id="KW-0496">Mitochondrion</keyword>
<organism evidence="5 6">
    <name type="scientific">Lachancea nothofagi CBS 11611</name>
    <dbReference type="NCBI Taxonomy" id="1266666"/>
    <lineage>
        <taxon>Eukaryota</taxon>
        <taxon>Fungi</taxon>
        <taxon>Dikarya</taxon>
        <taxon>Ascomycota</taxon>
        <taxon>Saccharomycotina</taxon>
        <taxon>Saccharomycetes</taxon>
        <taxon>Saccharomycetales</taxon>
        <taxon>Saccharomycetaceae</taxon>
        <taxon>Lachancea</taxon>
    </lineage>
</organism>
<evidence type="ECO:0000256" key="4">
    <source>
        <dbReference type="SAM" id="Coils"/>
    </source>
</evidence>
<keyword evidence="2" id="KW-1015">Disulfide bond</keyword>
<dbReference type="AlphaFoldDB" id="A0A1G4JIE9"/>
<dbReference type="PROSITE" id="PS51808">
    <property type="entry name" value="CHCH"/>
    <property type="match status" value="1"/>
</dbReference>
<keyword evidence="3" id="KW-0999">Mitochondrion inner membrane</keyword>
<gene>
    <name evidence="5" type="ORF">LANO_0D07514G</name>
</gene>
<evidence type="ECO:0000313" key="6">
    <source>
        <dbReference type="Proteomes" id="UP000189911"/>
    </source>
</evidence>
<evidence type="ECO:0000256" key="3">
    <source>
        <dbReference type="RuleBase" id="RU364104"/>
    </source>
</evidence>
<protein>
    <recommendedName>
        <fullName evidence="3">COX assembly mitochondrial protein</fullName>
    </recommendedName>
</protein>
<dbReference type="GO" id="GO:0005743">
    <property type="term" value="C:mitochondrial inner membrane"/>
    <property type="evidence" value="ECO:0007669"/>
    <property type="project" value="UniProtKB-SubCell"/>
</dbReference>
<dbReference type="OrthoDB" id="6224010at2759"/>
<accession>A0A1G4JIE9</accession>
<keyword evidence="3" id="KW-0143">Chaperone</keyword>
<keyword evidence="3" id="KW-0472">Membrane</keyword>
<evidence type="ECO:0000256" key="2">
    <source>
        <dbReference type="ARBA" id="ARBA00023157"/>
    </source>
</evidence>
<sequence>MSDGSSTQTSHRLPIWVLGPREEKEARQNLKKFAYGQCSEYVKAMVECSKLHGLKLFPACESQRDKMVECIKSFQGDEYLDQQRDQLVQRKIGKLEERLQQQQQQQQQQQSK</sequence>
<dbReference type="Pfam" id="PF08583">
    <property type="entry name" value="Cmc1"/>
    <property type="match status" value="1"/>
</dbReference>
<comment type="function">
    <text evidence="3">Required for mitochondrial cytochrome c oxidase (COX) assembly and respiration.</text>
</comment>
<keyword evidence="6" id="KW-1185">Reference proteome</keyword>
<comment type="subcellular location">
    <subcellularLocation>
        <location evidence="3">Mitochondrion inner membrane</location>
    </subcellularLocation>
</comment>
<evidence type="ECO:0000313" key="5">
    <source>
        <dbReference type="EMBL" id="SCU90079.1"/>
    </source>
</evidence>
<dbReference type="EMBL" id="LT598448">
    <property type="protein sequence ID" value="SCU90079.1"/>
    <property type="molecule type" value="Genomic_DNA"/>
</dbReference>
<proteinExistence type="inferred from homology"/>